<dbReference type="Gene3D" id="3.40.50.300">
    <property type="entry name" value="P-loop containing nucleotide triphosphate hydrolases"/>
    <property type="match status" value="1"/>
</dbReference>
<protein>
    <recommendedName>
        <fullName evidence="1">Orc1-like AAA ATPase domain-containing protein</fullName>
    </recommendedName>
</protein>
<dbReference type="InterPro" id="IPR027417">
    <property type="entry name" value="P-loop_NTPase"/>
</dbReference>
<organism evidence="2">
    <name type="scientific">marine metagenome</name>
    <dbReference type="NCBI Taxonomy" id="408172"/>
    <lineage>
        <taxon>unclassified sequences</taxon>
        <taxon>metagenomes</taxon>
        <taxon>ecological metagenomes</taxon>
    </lineage>
</organism>
<reference evidence="2" key="1">
    <citation type="submission" date="2018-05" db="EMBL/GenBank/DDBJ databases">
        <authorList>
            <person name="Lanie J.A."/>
            <person name="Ng W.-L."/>
            <person name="Kazmierczak K.M."/>
            <person name="Andrzejewski T.M."/>
            <person name="Davidsen T.M."/>
            <person name="Wayne K.J."/>
            <person name="Tettelin H."/>
            <person name="Glass J.I."/>
            <person name="Rusch D."/>
            <person name="Podicherti R."/>
            <person name="Tsui H.-C.T."/>
            <person name="Winkler M.E."/>
        </authorList>
    </citation>
    <scope>NUCLEOTIDE SEQUENCE</scope>
</reference>
<dbReference type="SUPFAM" id="SSF52540">
    <property type="entry name" value="P-loop containing nucleoside triphosphate hydrolases"/>
    <property type="match status" value="1"/>
</dbReference>
<name>A0A382IY68_9ZZZZ</name>
<dbReference type="EMBL" id="UINC01070173">
    <property type="protein sequence ID" value="SVC04112.1"/>
    <property type="molecule type" value="Genomic_DNA"/>
</dbReference>
<feature type="non-terminal residue" evidence="2">
    <location>
        <position position="103"/>
    </location>
</feature>
<proteinExistence type="predicted"/>
<dbReference type="Pfam" id="PF13191">
    <property type="entry name" value="AAA_16"/>
    <property type="match status" value="1"/>
</dbReference>
<evidence type="ECO:0000259" key="1">
    <source>
        <dbReference type="Pfam" id="PF13191"/>
    </source>
</evidence>
<gene>
    <name evidence="2" type="ORF">METZ01_LOCUS256966</name>
</gene>
<dbReference type="InterPro" id="IPR041664">
    <property type="entry name" value="AAA_16"/>
</dbReference>
<sequence length="103" mass="11048">MVDSPPNRDTGRIFVGREREMAELTSALDDALAGEGRLVVPAGEPGIGKTRTAQELASYTEEKGAVVLWGWCYEDESRSDVLVAPAQGYAGGPLFECGLVDFQ</sequence>
<feature type="domain" description="Orc1-like AAA ATPase" evidence="1">
    <location>
        <begin position="14"/>
        <end position="75"/>
    </location>
</feature>
<dbReference type="AlphaFoldDB" id="A0A382IY68"/>
<evidence type="ECO:0000313" key="2">
    <source>
        <dbReference type="EMBL" id="SVC04112.1"/>
    </source>
</evidence>
<accession>A0A382IY68</accession>